<dbReference type="InterPro" id="IPR029056">
    <property type="entry name" value="Ribokinase-like"/>
</dbReference>
<evidence type="ECO:0000313" key="4">
    <source>
        <dbReference type="EMBL" id="PAT35585.1"/>
    </source>
</evidence>
<evidence type="ECO:0000313" key="5">
    <source>
        <dbReference type="Proteomes" id="UP000218054"/>
    </source>
</evidence>
<keyword evidence="2" id="KW-0418">Kinase</keyword>
<sequence length="308" mass="32258">MHIITIGGATIDIVVSGSRLSTISGNKQEVESITMGIGGGAVNASLAFQACDANVRIVCALGCDTESLWLRTALQRESIDLSLIQSVADQPTGKSVVFLDGSEAHVFAQRGASTHVAPARVVDAAGCTDLLYVTALSSAAELEFSTALRHRSSHFPLIAINPGMRQLATASSAGDYLLSQADLICVNEAEARMLAVKLGGQIPSDILKDGALWMNDIRLHSSQAMLVTLGSKGALLHDGYEIHFMPAEHVSVESTLGAGDAFGATLAFYWAKGYPATAALEAARAYCAKVLQTVTANLAGSKHTDQQS</sequence>
<dbReference type="RefSeq" id="WP_095540580.1">
    <property type="nucleotide sequence ID" value="NZ_NSJB01000013.1"/>
</dbReference>
<accession>A0A2A2AAQ4</accession>
<organism evidence="4 5">
    <name type="scientific">Vandammella animalimorsus</name>
    <dbReference type="NCBI Taxonomy" id="2029117"/>
    <lineage>
        <taxon>Bacteria</taxon>
        <taxon>Pseudomonadati</taxon>
        <taxon>Pseudomonadota</taxon>
        <taxon>Betaproteobacteria</taxon>
        <taxon>Burkholderiales</taxon>
        <taxon>Comamonadaceae</taxon>
        <taxon>Vandammella</taxon>
    </lineage>
</organism>
<gene>
    <name evidence="4" type="ORF">CK625_12095</name>
</gene>
<evidence type="ECO:0000259" key="3">
    <source>
        <dbReference type="Pfam" id="PF00294"/>
    </source>
</evidence>
<keyword evidence="1" id="KW-0808">Transferase</keyword>
<protein>
    <recommendedName>
        <fullName evidence="3">Carbohydrate kinase PfkB domain-containing protein</fullName>
    </recommendedName>
</protein>
<dbReference type="PANTHER" id="PTHR10584:SF166">
    <property type="entry name" value="RIBOKINASE"/>
    <property type="match status" value="1"/>
</dbReference>
<dbReference type="InterPro" id="IPR011611">
    <property type="entry name" value="PfkB_dom"/>
</dbReference>
<name>A0A2A2AAQ4_9BURK</name>
<evidence type="ECO:0000256" key="1">
    <source>
        <dbReference type="ARBA" id="ARBA00022679"/>
    </source>
</evidence>
<comment type="caution">
    <text evidence="4">The sequence shown here is derived from an EMBL/GenBank/DDBJ whole genome shotgun (WGS) entry which is preliminary data.</text>
</comment>
<dbReference type="Pfam" id="PF00294">
    <property type="entry name" value="PfkB"/>
    <property type="match status" value="1"/>
</dbReference>
<reference evidence="4 5" key="1">
    <citation type="submission" date="2017-08" db="EMBL/GenBank/DDBJ databases">
        <title>WGS of Clinical strains of the CDC Group NO-1 linked to zoonotic infections in humans.</title>
        <authorList>
            <person name="Bernier A.-M."/>
            <person name="Bernard K."/>
        </authorList>
    </citation>
    <scope>NUCLEOTIDE SEQUENCE [LARGE SCALE GENOMIC DNA]</scope>
    <source>
        <strain evidence="4 5">NML00-0135</strain>
    </source>
</reference>
<dbReference type="InterPro" id="IPR002139">
    <property type="entry name" value="Ribo/fructo_kinase"/>
</dbReference>
<dbReference type="Gene3D" id="3.40.1190.20">
    <property type="match status" value="1"/>
</dbReference>
<dbReference type="GO" id="GO:0006796">
    <property type="term" value="P:phosphate-containing compound metabolic process"/>
    <property type="evidence" value="ECO:0007669"/>
    <property type="project" value="UniProtKB-ARBA"/>
</dbReference>
<dbReference type="SUPFAM" id="SSF53613">
    <property type="entry name" value="Ribokinase-like"/>
    <property type="match status" value="1"/>
</dbReference>
<dbReference type="EMBL" id="NSJB01000013">
    <property type="protein sequence ID" value="PAT35585.1"/>
    <property type="molecule type" value="Genomic_DNA"/>
</dbReference>
<dbReference type="Proteomes" id="UP000218054">
    <property type="component" value="Unassembled WGS sequence"/>
</dbReference>
<dbReference type="PANTHER" id="PTHR10584">
    <property type="entry name" value="SUGAR KINASE"/>
    <property type="match status" value="1"/>
</dbReference>
<dbReference type="GO" id="GO:0016301">
    <property type="term" value="F:kinase activity"/>
    <property type="evidence" value="ECO:0007669"/>
    <property type="project" value="UniProtKB-KW"/>
</dbReference>
<dbReference type="PRINTS" id="PR00990">
    <property type="entry name" value="RIBOKINASE"/>
</dbReference>
<evidence type="ECO:0000256" key="2">
    <source>
        <dbReference type="ARBA" id="ARBA00022777"/>
    </source>
</evidence>
<keyword evidence="5" id="KW-1185">Reference proteome</keyword>
<feature type="domain" description="Carbohydrate kinase PfkB" evidence="3">
    <location>
        <begin position="4"/>
        <end position="296"/>
    </location>
</feature>
<proteinExistence type="predicted"/>
<dbReference type="AlphaFoldDB" id="A0A2A2AAQ4"/>